<dbReference type="RefSeq" id="WP_268042646.1">
    <property type="nucleotide sequence ID" value="NZ_JAPQER010000015.1"/>
</dbReference>
<name>A0ABT4D3R8_9CLOT</name>
<reference evidence="2" key="1">
    <citation type="submission" date="2022-12" db="EMBL/GenBank/DDBJ databases">
        <authorList>
            <person name="Wang J."/>
        </authorList>
    </citation>
    <scope>NUCLEOTIDE SEQUENCE</scope>
    <source>
        <strain evidence="2">HY-45-18</strain>
    </source>
</reference>
<comment type="caution">
    <text evidence="2">The sequence shown here is derived from an EMBL/GenBank/DDBJ whole genome shotgun (WGS) entry which is preliminary data.</text>
</comment>
<accession>A0ABT4D3R8</accession>
<proteinExistence type="predicted"/>
<sequence>MFYTDLDSNFKKKLSGSISYHLRTCSLADSDEDIVKDFLRYGLNEDKESGTYEYMDKKTFEYIELDSELVKDLVKALKERLEEKRSKVTESKKIDKEVPTKQNGKVIKLFD</sequence>
<keyword evidence="3" id="KW-1185">Reference proteome</keyword>
<dbReference type="EMBL" id="JAPQER010000015">
    <property type="protein sequence ID" value="MCY6485895.1"/>
    <property type="molecule type" value="Genomic_DNA"/>
</dbReference>
<feature type="coiled-coil region" evidence="1">
    <location>
        <begin position="67"/>
        <end position="94"/>
    </location>
</feature>
<organism evidence="2 3">
    <name type="scientific">Clostridium aestuarii</name>
    <dbReference type="NCBI Taxonomy" id="338193"/>
    <lineage>
        <taxon>Bacteria</taxon>
        <taxon>Bacillati</taxon>
        <taxon>Bacillota</taxon>
        <taxon>Clostridia</taxon>
        <taxon>Eubacteriales</taxon>
        <taxon>Clostridiaceae</taxon>
        <taxon>Clostridium</taxon>
    </lineage>
</organism>
<protein>
    <submittedName>
        <fullName evidence="2">Uncharacterized protein</fullName>
    </submittedName>
</protein>
<dbReference type="Proteomes" id="UP001078443">
    <property type="component" value="Unassembled WGS sequence"/>
</dbReference>
<evidence type="ECO:0000313" key="3">
    <source>
        <dbReference type="Proteomes" id="UP001078443"/>
    </source>
</evidence>
<gene>
    <name evidence="2" type="ORF">OW763_16410</name>
</gene>
<evidence type="ECO:0000313" key="2">
    <source>
        <dbReference type="EMBL" id="MCY6485895.1"/>
    </source>
</evidence>
<evidence type="ECO:0000256" key="1">
    <source>
        <dbReference type="SAM" id="Coils"/>
    </source>
</evidence>
<keyword evidence="1" id="KW-0175">Coiled coil</keyword>